<dbReference type="SUPFAM" id="SSF48179">
    <property type="entry name" value="6-phosphogluconate dehydrogenase C-terminal domain-like"/>
    <property type="match status" value="1"/>
</dbReference>
<accession>A0A0C6P1Q7</accession>
<reference evidence="6 7" key="1">
    <citation type="journal article" date="2012" name="BMC Genomics">
        <title>Comparative genomics of the classical Bordetella subspecies: the evolution and exchange of virulence-associated diversity amongst closely related pathogens.</title>
        <authorList>
            <person name="Park J."/>
            <person name="Zhang Y."/>
            <person name="Buboltz A.M."/>
            <person name="Zhang X."/>
            <person name="Schuster S.C."/>
            <person name="Ahuja U."/>
            <person name="Liu M."/>
            <person name="Miller J.F."/>
            <person name="Sebaihia M."/>
            <person name="Bentley S.D."/>
            <person name="Parkhill J."/>
            <person name="Harvill E.T."/>
        </authorList>
    </citation>
    <scope>NUCLEOTIDE SEQUENCE [LARGE SCALE GENOMIC DNA]</scope>
    <source>
        <strain evidence="6 7">253</strain>
    </source>
</reference>
<feature type="domain" description="3-hydroxyisobutyrate dehydrogenase-like NAD-binding" evidence="5">
    <location>
        <begin position="165"/>
        <end position="284"/>
    </location>
</feature>
<name>A0A0C6P1Q7_BORBO</name>
<evidence type="ECO:0000313" key="6">
    <source>
        <dbReference type="EMBL" id="CCJ52188.1"/>
    </source>
</evidence>
<dbReference type="PIRSF" id="PIRSF000103">
    <property type="entry name" value="HIBADH"/>
    <property type="match status" value="1"/>
</dbReference>
<evidence type="ECO:0000313" key="7">
    <source>
        <dbReference type="Proteomes" id="UP000007564"/>
    </source>
</evidence>
<evidence type="ECO:0000259" key="4">
    <source>
        <dbReference type="Pfam" id="PF03446"/>
    </source>
</evidence>
<feature type="active site" evidence="3">
    <location>
        <position position="171"/>
    </location>
</feature>
<dbReference type="InterPro" id="IPR036291">
    <property type="entry name" value="NAD(P)-bd_dom_sf"/>
</dbReference>
<keyword evidence="1" id="KW-0560">Oxidoreductase</keyword>
<dbReference type="AlphaFoldDB" id="A0A0C6P1Q7"/>
<dbReference type="Pfam" id="PF14833">
    <property type="entry name" value="NAD_binding_11"/>
    <property type="match status" value="1"/>
</dbReference>
<evidence type="ECO:0000256" key="2">
    <source>
        <dbReference type="ARBA" id="ARBA00023027"/>
    </source>
</evidence>
<evidence type="ECO:0000259" key="5">
    <source>
        <dbReference type="Pfam" id="PF14833"/>
    </source>
</evidence>
<dbReference type="Gene3D" id="3.40.50.720">
    <property type="entry name" value="NAD(P)-binding Rossmann-like Domain"/>
    <property type="match status" value="1"/>
</dbReference>
<dbReference type="EMBL" id="HE965806">
    <property type="protein sequence ID" value="CCJ52188.1"/>
    <property type="molecule type" value="Genomic_DNA"/>
</dbReference>
<dbReference type="Proteomes" id="UP000007564">
    <property type="component" value="Chromosome"/>
</dbReference>
<dbReference type="InterPro" id="IPR006115">
    <property type="entry name" value="6PGDH_NADP-bd"/>
</dbReference>
<dbReference type="InterPro" id="IPR015815">
    <property type="entry name" value="HIBADH-related"/>
</dbReference>
<dbReference type="GO" id="GO:0016491">
    <property type="term" value="F:oxidoreductase activity"/>
    <property type="evidence" value="ECO:0007669"/>
    <property type="project" value="UniProtKB-KW"/>
</dbReference>
<protein>
    <submittedName>
        <fullName evidence="6">Probable dehydrogenase</fullName>
    </submittedName>
</protein>
<feature type="domain" description="6-phosphogluconate dehydrogenase NADP-binding" evidence="4">
    <location>
        <begin position="5"/>
        <end position="162"/>
    </location>
</feature>
<proteinExistence type="predicted"/>
<dbReference type="InterPro" id="IPR013328">
    <property type="entry name" value="6PGD_dom2"/>
</dbReference>
<dbReference type="Gene3D" id="1.10.1040.10">
    <property type="entry name" value="N-(1-d-carboxylethyl)-l-norvaline Dehydrogenase, domain 2"/>
    <property type="match status" value="1"/>
</dbReference>
<dbReference type="PANTHER" id="PTHR43060:SF15">
    <property type="entry name" value="3-HYDROXYISOBUTYRATE DEHYDROGENASE-LIKE 1, MITOCHONDRIAL-RELATED"/>
    <property type="match status" value="1"/>
</dbReference>
<sequence>MSATLAFCGAGLMGAPMIRRLLAAGHRVRVWNRSAAKAQALAADGAVVCATPAEAAAGAQAVLLCLTDLAAVQATVFGPHGVADVAGGLLVDHSSIEPDATRALAARLLAASGRVWIDAPVSGGVAGAQAGTLSILAGGPAAAIEAAQPWLRAYAGRVTRLGDTGAGQIGKLCNQTIVATTVNAIAEAVALARRNGIDAAALDTALAGGWADSVLLRIFVPRMTAPVDQPLGALQTMLKDLENVAALAAASGTQLRGLQGVLDSYRTAAARGLGPGDLSDIVRVAWPERPAAPAREPA</sequence>
<dbReference type="HOGENOM" id="CLU_035117_1_0_4"/>
<dbReference type="PANTHER" id="PTHR43060">
    <property type="entry name" value="3-HYDROXYISOBUTYRATE DEHYDROGENASE-LIKE 1, MITOCHONDRIAL-RELATED"/>
    <property type="match status" value="1"/>
</dbReference>
<dbReference type="KEGG" id="bbh:BN112_0270"/>
<dbReference type="InterPro" id="IPR029154">
    <property type="entry name" value="HIBADH-like_NADP-bd"/>
</dbReference>
<evidence type="ECO:0000256" key="3">
    <source>
        <dbReference type="PIRSR" id="PIRSR000103-1"/>
    </source>
</evidence>
<organism evidence="6 7">
    <name type="scientific">Bordetella bronchiseptica 253</name>
    <dbReference type="NCBI Taxonomy" id="568707"/>
    <lineage>
        <taxon>Bacteria</taxon>
        <taxon>Pseudomonadati</taxon>
        <taxon>Pseudomonadota</taxon>
        <taxon>Betaproteobacteria</taxon>
        <taxon>Burkholderiales</taxon>
        <taxon>Alcaligenaceae</taxon>
        <taxon>Bordetella</taxon>
    </lineage>
</organism>
<dbReference type="Pfam" id="PF03446">
    <property type="entry name" value="NAD_binding_2"/>
    <property type="match status" value="1"/>
</dbReference>
<dbReference type="OrthoDB" id="9777604at2"/>
<evidence type="ECO:0000256" key="1">
    <source>
        <dbReference type="ARBA" id="ARBA00023002"/>
    </source>
</evidence>
<dbReference type="RefSeq" id="WP_010926516.1">
    <property type="nucleotide sequence ID" value="NC_019382.1"/>
</dbReference>
<dbReference type="InterPro" id="IPR008927">
    <property type="entry name" value="6-PGluconate_DH-like_C_sf"/>
</dbReference>
<dbReference type="GO" id="GO:0051287">
    <property type="term" value="F:NAD binding"/>
    <property type="evidence" value="ECO:0007669"/>
    <property type="project" value="InterPro"/>
</dbReference>
<gene>
    <name evidence="6" type="ORF">BN112_0270</name>
</gene>
<keyword evidence="2" id="KW-0520">NAD</keyword>
<dbReference type="GO" id="GO:0050661">
    <property type="term" value="F:NADP binding"/>
    <property type="evidence" value="ECO:0007669"/>
    <property type="project" value="InterPro"/>
</dbReference>
<dbReference type="SUPFAM" id="SSF51735">
    <property type="entry name" value="NAD(P)-binding Rossmann-fold domains"/>
    <property type="match status" value="1"/>
</dbReference>